<keyword evidence="8 15" id="KW-0339">Growth factor</keyword>
<evidence type="ECO:0000313" key="21">
    <source>
        <dbReference type="Proteomes" id="UP000694403"/>
    </source>
</evidence>
<feature type="region of interest" description="Disordered" evidence="16">
    <location>
        <begin position="131"/>
        <end position="180"/>
    </location>
</feature>
<evidence type="ECO:0000256" key="12">
    <source>
        <dbReference type="ARBA" id="ARBA00024206"/>
    </source>
</evidence>
<feature type="chain" id="PRO_5034017820" description="peptidylprolyl isomerase" evidence="17">
    <location>
        <begin position="24"/>
        <end position="350"/>
    </location>
</feature>
<keyword evidence="11 14" id="KW-0413">Isomerase</keyword>
<evidence type="ECO:0000256" key="10">
    <source>
        <dbReference type="ARBA" id="ARBA00023157"/>
    </source>
</evidence>
<comment type="similarity">
    <text evidence="12">Belongs to the FKBP-type PPIase family. FKBP2 subfamily.</text>
</comment>
<dbReference type="Pfam" id="PF00254">
    <property type="entry name" value="FKBP_C"/>
    <property type="match status" value="1"/>
</dbReference>
<evidence type="ECO:0000256" key="3">
    <source>
        <dbReference type="ARBA" id="ARBA00004240"/>
    </source>
</evidence>
<dbReference type="PANTHER" id="PTHR45779">
    <property type="entry name" value="PEPTIDYLPROLYL ISOMERASE"/>
    <property type="match status" value="1"/>
</dbReference>
<reference evidence="20" key="2">
    <citation type="submission" date="2025-09" db="UniProtKB">
        <authorList>
            <consortium name="Ensembl"/>
        </authorList>
    </citation>
    <scope>IDENTIFICATION</scope>
</reference>
<dbReference type="SUPFAM" id="SSF57593">
    <property type="entry name" value="Heparin-binding domain from vascular endothelial growth factor"/>
    <property type="match status" value="1"/>
</dbReference>
<name>A0A8C3S175_CHESE</name>
<evidence type="ECO:0000256" key="5">
    <source>
        <dbReference type="ARBA" id="ARBA00022525"/>
    </source>
</evidence>
<evidence type="ECO:0000256" key="13">
    <source>
        <dbReference type="ARBA" id="ARBA00064679"/>
    </source>
</evidence>
<evidence type="ECO:0000259" key="18">
    <source>
        <dbReference type="PROSITE" id="PS50059"/>
    </source>
</evidence>
<accession>A0A8C3S175</accession>
<feature type="compositionally biased region" description="Basic residues" evidence="16">
    <location>
        <begin position="150"/>
        <end position="159"/>
    </location>
</feature>
<evidence type="ECO:0000256" key="6">
    <source>
        <dbReference type="ARBA" id="ARBA00022729"/>
    </source>
</evidence>
<evidence type="ECO:0000256" key="9">
    <source>
        <dbReference type="ARBA" id="ARBA00023110"/>
    </source>
</evidence>
<dbReference type="EC" id="5.2.1.8" evidence="14"/>
<dbReference type="AlphaFoldDB" id="A0A8C3S175"/>
<dbReference type="Gene3D" id="2.10.90.10">
    <property type="entry name" value="Cystine-knot cytokines"/>
    <property type="match status" value="1"/>
</dbReference>
<proteinExistence type="inferred from homology"/>
<evidence type="ECO:0000256" key="4">
    <source>
        <dbReference type="ARBA" id="ARBA00004613"/>
    </source>
</evidence>
<evidence type="ECO:0000256" key="8">
    <source>
        <dbReference type="ARBA" id="ARBA00023030"/>
    </source>
</evidence>
<evidence type="ECO:0000256" key="7">
    <source>
        <dbReference type="ARBA" id="ARBA00022824"/>
    </source>
</evidence>
<protein>
    <recommendedName>
        <fullName evidence="14">peptidylprolyl isomerase</fullName>
        <ecNumber evidence="14">5.2.1.8</ecNumber>
    </recommendedName>
</protein>
<evidence type="ECO:0000256" key="15">
    <source>
        <dbReference type="RuleBase" id="RU003818"/>
    </source>
</evidence>
<evidence type="ECO:0000256" key="14">
    <source>
        <dbReference type="PROSITE-ProRule" id="PRU00277"/>
    </source>
</evidence>
<dbReference type="GO" id="GO:0005576">
    <property type="term" value="C:extracellular region"/>
    <property type="evidence" value="ECO:0007669"/>
    <property type="project" value="UniProtKB-SubCell"/>
</dbReference>
<evidence type="ECO:0000313" key="20">
    <source>
        <dbReference type="Ensembl" id="ENSCSRP00000008105.1"/>
    </source>
</evidence>
<dbReference type="GO" id="GO:0005783">
    <property type="term" value="C:endoplasmic reticulum"/>
    <property type="evidence" value="ECO:0007669"/>
    <property type="project" value="UniProtKB-SubCell"/>
</dbReference>
<dbReference type="InterPro" id="IPR023581">
    <property type="entry name" value="PD_growth_factor_CS"/>
</dbReference>
<dbReference type="Gene3D" id="2.10.160.10">
    <property type="entry name" value="Vascular endothelial growth factor, heparin-binding domain"/>
    <property type="match status" value="1"/>
</dbReference>
<dbReference type="Ensembl" id="ENSCSRT00000008379.1">
    <property type="protein sequence ID" value="ENSCSRP00000008105.1"/>
    <property type="gene ID" value="ENSCSRG00000006028.1"/>
</dbReference>
<keyword evidence="9 14" id="KW-0697">Rotamase</keyword>
<feature type="domain" description="Platelet-derived growth factor (PDGF) family profile" evidence="19">
    <location>
        <begin position="38"/>
        <end position="133"/>
    </location>
</feature>
<evidence type="ECO:0000256" key="17">
    <source>
        <dbReference type="SAM" id="SignalP"/>
    </source>
</evidence>
<dbReference type="InterPro" id="IPR046357">
    <property type="entry name" value="PPIase_dom_sf"/>
</dbReference>
<dbReference type="InterPro" id="IPR036841">
    <property type="entry name" value="VEGF_C_sf"/>
</dbReference>
<dbReference type="Pfam" id="PF00341">
    <property type="entry name" value="PDGF"/>
    <property type="match status" value="1"/>
</dbReference>
<dbReference type="Gene3D" id="3.10.50.40">
    <property type="match status" value="1"/>
</dbReference>
<dbReference type="GO" id="GO:0008201">
    <property type="term" value="F:heparin binding"/>
    <property type="evidence" value="ECO:0007669"/>
    <property type="project" value="InterPro"/>
</dbReference>
<evidence type="ECO:0000259" key="19">
    <source>
        <dbReference type="PROSITE" id="PS50278"/>
    </source>
</evidence>
<dbReference type="SMART" id="SM00141">
    <property type="entry name" value="PDGF"/>
    <property type="match status" value="1"/>
</dbReference>
<dbReference type="SUPFAM" id="SSF57501">
    <property type="entry name" value="Cystine-knot cytokines"/>
    <property type="match status" value="1"/>
</dbReference>
<reference evidence="20" key="1">
    <citation type="submission" date="2025-08" db="UniProtKB">
        <authorList>
            <consortium name="Ensembl"/>
        </authorList>
    </citation>
    <scope>IDENTIFICATION</scope>
</reference>
<keyword evidence="6 17" id="KW-0732">Signal</keyword>
<dbReference type="SUPFAM" id="SSF54534">
    <property type="entry name" value="FKBP-like"/>
    <property type="match status" value="1"/>
</dbReference>
<dbReference type="InterPro" id="IPR029034">
    <property type="entry name" value="Cystine-knot_cytokine"/>
</dbReference>
<keyword evidence="10" id="KW-1015">Disulfide bond</keyword>
<dbReference type="InterPro" id="IPR044609">
    <property type="entry name" value="FKBP2/11"/>
</dbReference>
<comment type="similarity">
    <text evidence="15">Belongs to the PDGF/VEGF growth factor family.</text>
</comment>
<evidence type="ECO:0000256" key="2">
    <source>
        <dbReference type="ARBA" id="ARBA00002388"/>
    </source>
</evidence>
<feature type="signal peptide" evidence="17">
    <location>
        <begin position="1"/>
        <end position="23"/>
    </location>
</feature>
<dbReference type="GO" id="GO:0008083">
    <property type="term" value="F:growth factor activity"/>
    <property type="evidence" value="ECO:0007669"/>
    <property type="project" value="UniProtKB-KW"/>
</dbReference>
<dbReference type="FunFam" id="2.10.90.10:FF:000030">
    <property type="entry name" value="Vascular endothelial growth factor B"/>
    <property type="match status" value="1"/>
</dbReference>
<dbReference type="GO" id="GO:0003755">
    <property type="term" value="F:peptidyl-prolyl cis-trans isomerase activity"/>
    <property type="evidence" value="ECO:0007669"/>
    <property type="project" value="UniProtKB-KW"/>
</dbReference>
<feature type="domain" description="PPIase FKBP-type" evidence="18">
    <location>
        <begin position="257"/>
        <end position="345"/>
    </location>
</feature>
<comment type="subcellular location">
    <subcellularLocation>
        <location evidence="3">Endoplasmic reticulum</location>
    </subcellularLocation>
    <subcellularLocation>
        <location evidence="4">Secreted</location>
    </subcellularLocation>
</comment>
<dbReference type="GO" id="GO:0016020">
    <property type="term" value="C:membrane"/>
    <property type="evidence" value="ECO:0007669"/>
    <property type="project" value="InterPro"/>
</dbReference>
<dbReference type="InterPro" id="IPR000072">
    <property type="entry name" value="PDGF/VEGF_dom"/>
</dbReference>
<keyword evidence="21" id="KW-1185">Reference proteome</keyword>
<dbReference type="PROSITE" id="PS00249">
    <property type="entry name" value="PDGF_1"/>
    <property type="match status" value="1"/>
</dbReference>
<dbReference type="PROSITE" id="PS50278">
    <property type="entry name" value="PDGF_2"/>
    <property type="match status" value="1"/>
</dbReference>
<dbReference type="PROSITE" id="PS50059">
    <property type="entry name" value="FKBP_PPIASE"/>
    <property type="match status" value="1"/>
</dbReference>
<organism evidence="20 21">
    <name type="scientific">Chelydra serpentina</name>
    <name type="common">Snapping turtle</name>
    <name type="synonym">Testudo serpentina</name>
    <dbReference type="NCBI Taxonomy" id="8475"/>
    <lineage>
        <taxon>Eukaryota</taxon>
        <taxon>Metazoa</taxon>
        <taxon>Chordata</taxon>
        <taxon>Craniata</taxon>
        <taxon>Vertebrata</taxon>
        <taxon>Euteleostomi</taxon>
        <taxon>Archelosauria</taxon>
        <taxon>Testudinata</taxon>
        <taxon>Testudines</taxon>
        <taxon>Cryptodira</taxon>
        <taxon>Durocryptodira</taxon>
        <taxon>Americhelydia</taxon>
        <taxon>Chelydroidea</taxon>
        <taxon>Chelydridae</taxon>
        <taxon>Chelydra</taxon>
    </lineage>
</organism>
<evidence type="ECO:0000256" key="1">
    <source>
        <dbReference type="ARBA" id="ARBA00000971"/>
    </source>
</evidence>
<comment type="subunit">
    <text evidence="13">Interacts with ARFGEF1/BIG1 and the C-terminal of EPB41L2.</text>
</comment>
<keyword evidence="7" id="KW-0256">Endoplasmic reticulum</keyword>
<evidence type="ECO:0000256" key="16">
    <source>
        <dbReference type="SAM" id="MobiDB-lite"/>
    </source>
</evidence>
<dbReference type="PANTHER" id="PTHR45779:SF3">
    <property type="entry name" value="PEPTIDYL-PROLYL CIS-TRANS ISOMERASE FKBP2"/>
    <property type="match status" value="1"/>
</dbReference>
<sequence length="350" mass="39325">MRAPPETLHLLLATALQLIGCAAKAPQPQAKGTHSLGEVMQWMEVYNRSFCQPKEMLVPVSEEHPAEVEHLLAPSCVPLRRCAGCCSDEGLQCVPTRMHVVVMEVMKTRYLQSHLGQLAFMEHSACECRPKTNSKVNPERPEQPKGKNSIGRKHKRKRPPERDSPHLPSCPPCPDKRRRQDPQTCQCRCRRRSQHCQDRGLELNEHSCRMQSSQATALLTLCLWALCQPVLGTEGKRKLQIGVKKRVENCPIKSRKGDVLHMHYTGKLEDGTEFDSSIPRDQPFIFSLGTGQVIKGWDQGLLGMCEGEKRKLVIPSELGYGDRGAPPKIPGGATLIFEVELLKIERRPEL</sequence>
<keyword evidence="5" id="KW-0964">Secreted</keyword>
<dbReference type="CDD" id="cd00135">
    <property type="entry name" value="PDGF"/>
    <property type="match status" value="1"/>
</dbReference>
<dbReference type="InterPro" id="IPR001179">
    <property type="entry name" value="PPIase_FKBP_dom"/>
</dbReference>
<dbReference type="FunFam" id="3.10.50.40:FF:000016">
    <property type="entry name" value="Peptidylprolyl isomerase"/>
    <property type="match status" value="1"/>
</dbReference>
<dbReference type="Proteomes" id="UP000694403">
    <property type="component" value="Unplaced"/>
</dbReference>
<evidence type="ECO:0000256" key="11">
    <source>
        <dbReference type="ARBA" id="ARBA00023235"/>
    </source>
</evidence>
<comment type="catalytic activity">
    <reaction evidence="1 14">
        <text>[protein]-peptidylproline (omega=180) = [protein]-peptidylproline (omega=0)</text>
        <dbReference type="Rhea" id="RHEA:16237"/>
        <dbReference type="Rhea" id="RHEA-COMP:10747"/>
        <dbReference type="Rhea" id="RHEA-COMP:10748"/>
        <dbReference type="ChEBI" id="CHEBI:83833"/>
        <dbReference type="ChEBI" id="CHEBI:83834"/>
        <dbReference type="EC" id="5.2.1.8"/>
    </reaction>
</comment>
<comment type="function">
    <text evidence="2">PPIases accelerate the folding of proteins. It catalyzes the cis-trans isomerization of proline imidic peptide bonds in oligopeptides.</text>
</comment>